<evidence type="ECO:0000256" key="6">
    <source>
        <dbReference type="ARBA" id="ARBA00023136"/>
    </source>
</evidence>
<dbReference type="PRINTS" id="PR00237">
    <property type="entry name" value="GPCRRHODOPSN"/>
</dbReference>
<name>A0A7J7EZ10_DICBM</name>
<dbReference type="Gene3D" id="1.20.1070.10">
    <property type="entry name" value="Rhodopsin 7-helix transmembrane proteins"/>
    <property type="match status" value="1"/>
</dbReference>
<dbReference type="GO" id="GO:0004930">
    <property type="term" value="F:G protein-coupled receptor activity"/>
    <property type="evidence" value="ECO:0007669"/>
    <property type="project" value="UniProtKB-KW"/>
</dbReference>
<dbReference type="GO" id="GO:0005886">
    <property type="term" value="C:plasma membrane"/>
    <property type="evidence" value="ECO:0007669"/>
    <property type="project" value="UniProtKB-SubCell"/>
</dbReference>
<evidence type="ECO:0000256" key="9">
    <source>
        <dbReference type="ARBA" id="ARBA00061394"/>
    </source>
</evidence>
<evidence type="ECO:0000256" key="7">
    <source>
        <dbReference type="ARBA" id="ARBA00023170"/>
    </source>
</evidence>
<dbReference type="InterPro" id="IPR017452">
    <property type="entry name" value="GPCR_Rhodpsn_7TM"/>
</dbReference>
<dbReference type="InterPro" id="IPR000276">
    <property type="entry name" value="GPCR_Rhodpsn"/>
</dbReference>
<keyword evidence="3 11" id="KW-0812">Transmembrane</keyword>
<protein>
    <recommendedName>
        <fullName evidence="12">G-protein coupled receptors family 1 profile domain-containing protein</fullName>
    </recommendedName>
</protein>
<keyword evidence="5" id="KW-0297">G-protein coupled receptor</keyword>
<gene>
    <name evidence="13" type="ORF">HPG69_016686</name>
</gene>
<evidence type="ECO:0000256" key="11">
    <source>
        <dbReference type="SAM" id="Phobius"/>
    </source>
</evidence>
<feature type="domain" description="G-protein coupled receptors family 1 profile" evidence="12">
    <location>
        <begin position="47"/>
        <end position="280"/>
    </location>
</feature>
<feature type="transmembrane region" description="Helical" evidence="11">
    <location>
        <begin position="185"/>
        <end position="207"/>
    </location>
</feature>
<dbReference type="Pfam" id="PF00001">
    <property type="entry name" value="7tm_1"/>
    <property type="match status" value="1"/>
</dbReference>
<feature type="region of interest" description="Disordered" evidence="10">
    <location>
        <begin position="1"/>
        <end position="25"/>
    </location>
</feature>
<keyword evidence="2" id="KW-1003">Cell membrane</keyword>
<dbReference type="InterPro" id="IPR026234">
    <property type="entry name" value="MRGPCRFAMILY"/>
</dbReference>
<dbReference type="SUPFAM" id="SSF81321">
    <property type="entry name" value="Family A G protein-coupled receptor-like"/>
    <property type="match status" value="1"/>
</dbReference>
<dbReference type="Proteomes" id="UP000551758">
    <property type="component" value="Unassembled WGS sequence"/>
</dbReference>
<feature type="region of interest" description="Disordered" evidence="10">
    <location>
        <begin position="306"/>
        <end position="334"/>
    </location>
</feature>
<reference evidence="13 14" key="1">
    <citation type="journal article" date="2020" name="Mol. Biol. Evol.">
        <title>Interspecific Gene Flow and the Evolution of Specialization in Black and White Rhinoceros.</title>
        <authorList>
            <person name="Moodley Y."/>
            <person name="Westbury M.V."/>
            <person name="Russo I.M."/>
            <person name="Gopalakrishnan S."/>
            <person name="Rakotoarivelo A."/>
            <person name="Olsen R.A."/>
            <person name="Prost S."/>
            <person name="Tunstall T."/>
            <person name="Ryder O.A."/>
            <person name="Dalen L."/>
            <person name="Bruford M.W."/>
        </authorList>
    </citation>
    <scope>NUCLEOTIDE SEQUENCE [LARGE SCALE GENOMIC DNA]</scope>
    <source>
        <strain evidence="13">SBR-YM</strain>
        <tissue evidence="13">Skin</tissue>
    </source>
</reference>
<dbReference type="FunFam" id="1.20.1070.10:FF:000193">
    <property type="entry name" value="Mas-related G-protein coupled receptor member E"/>
    <property type="match status" value="1"/>
</dbReference>
<dbReference type="PRINTS" id="PR02110">
    <property type="entry name" value="MRGPCRD"/>
</dbReference>
<evidence type="ECO:0000256" key="4">
    <source>
        <dbReference type="ARBA" id="ARBA00022989"/>
    </source>
</evidence>
<dbReference type="PANTHER" id="PTHR11334:SF62">
    <property type="entry name" value="G-PROTEIN COUPLED RECEPTORS FAMILY 1 PROFILE DOMAIN-CONTAINING PROTEIN"/>
    <property type="match status" value="1"/>
</dbReference>
<keyword evidence="7" id="KW-0675">Receptor</keyword>
<feature type="transmembrane region" description="Helical" evidence="11">
    <location>
        <begin position="111"/>
        <end position="133"/>
    </location>
</feature>
<keyword evidence="14" id="KW-1185">Reference proteome</keyword>
<comment type="similarity">
    <text evidence="9">Belongs to the G-protein coupled receptor 1 family. Mas subfamily.</text>
</comment>
<dbReference type="InterPro" id="IPR026232">
    <property type="entry name" value="MRGPCRD"/>
</dbReference>
<dbReference type="PANTHER" id="PTHR11334">
    <property type="entry name" value="MAS-RELATED G-PROTEIN COUPLED RECEPTOR"/>
    <property type="match status" value="1"/>
</dbReference>
<organism evidence="13 14">
    <name type="scientific">Diceros bicornis minor</name>
    <name type="common">South-central black rhinoceros</name>
    <dbReference type="NCBI Taxonomy" id="77932"/>
    <lineage>
        <taxon>Eukaryota</taxon>
        <taxon>Metazoa</taxon>
        <taxon>Chordata</taxon>
        <taxon>Craniata</taxon>
        <taxon>Vertebrata</taxon>
        <taxon>Euteleostomi</taxon>
        <taxon>Mammalia</taxon>
        <taxon>Eutheria</taxon>
        <taxon>Laurasiatheria</taxon>
        <taxon>Perissodactyla</taxon>
        <taxon>Rhinocerotidae</taxon>
        <taxon>Diceros</taxon>
    </lineage>
</organism>
<evidence type="ECO:0000256" key="8">
    <source>
        <dbReference type="ARBA" id="ARBA00023224"/>
    </source>
</evidence>
<evidence type="ECO:0000256" key="1">
    <source>
        <dbReference type="ARBA" id="ARBA00004651"/>
    </source>
</evidence>
<keyword evidence="8" id="KW-0807">Transducer</keyword>
<evidence type="ECO:0000256" key="5">
    <source>
        <dbReference type="ARBA" id="ARBA00023040"/>
    </source>
</evidence>
<dbReference type="EMBL" id="JACDTQ010001875">
    <property type="protein sequence ID" value="KAF5920888.1"/>
    <property type="molecule type" value="Genomic_DNA"/>
</dbReference>
<accession>A0A7J7EZ10</accession>
<comment type="subcellular location">
    <subcellularLocation>
        <location evidence="1">Cell membrane</location>
        <topology evidence="1">Multi-pass membrane protein</topology>
    </subcellularLocation>
</comment>
<evidence type="ECO:0000256" key="2">
    <source>
        <dbReference type="ARBA" id="ARBA00022475"/>
    </source>
</evidence>
<comment type="caution">
    <text evidence="13">The sequence shown here is derived from an EMBL/GenBank/DDBJ whole genome shotgun (WGS) entry which is preliminary data.</text>
</comment>
<keyword evidence="4 11" id="KW-1133">Transmembrane helix</keyword>
<feature type="transmembrane region" description="Helical" evidence="11">
    <location>
        <begin position="223"/>
        <end position="248"/>
    </location>
</feature>
<sequence length="334" mass="36207">MADAVFNGSSSRSSGPGAASPAEEPTHAAQEVVTALVTFPCVAGTAGKGVVAWLLSFRGQRGTVGVYILHLAVADLLFLLCSAAPTVLNASSRAAHVNQLGHQALRGIKHLAYTAGLGLLTAASVQPCLCISFPAWHHSHRRTRLSAVVCAMLWLLSLLLAALVLYFHDEPRDPHPRQGSTVDTIFHVLTLVSFTPIMVLSSVVLFIQVRRSSQPWQWRPTRLYAAILASVFVFLICALAVGISRFILHRLDLPQQMKTLFGNLERLFASVSSSTKPVIYFLAGSQGSQSLREPLGAVLRRALREEPELEGRETPSTGTDQVRVRRRGLPTPLP</sequence>
<evidence type="ECO:0000313" key="13">
    <source>
        <dbReference type="EMBL" id="KAF5920888.1"/>
    </source>
</evidence>
<feature type="transmembrane region" description="Helical" evidence="11">
    <location>
        <begin position="32"/>
        <end position="55"/>
    </location>
</feature>
<evidence type="ECO:0000256" key="3">
    <source>
        <dbReference type="ARBA" id="ARBA00022692"/>
    </source>
</evidence>
<feature type="transmembrane region" description="Helical" evidence="11">
    <location>
        <begin position="145"/>
        <end position="165"/>
    </location>
</feature>
<keyword evidence="6 11" id="KW-0472">Membrane</keyword>
<dbReference type="AlphaFoldDB" id="A0A7J7EZ10"/>
<dbReference type="PRINTS" id="PR02108">
    <property type="entry name" value="MRGPCRFAMILY"/>
</dbReference>
<evidence type="ECO:0000256" key="10">
    <source>
        <dbReference type="SAM" id="MobiDB-lite"/>
    </source>
</evidence>
<proteinExistence type="inferred from homology"/>
<feature type="transmembrane region" description="Helical" evidence="11">
    <location>
        <begin position="67"/>
        <end position="91"/>
    </location>
</feature>
<dbReference type="PROSITE" id="PS50262">
    <property type="entry name" value="G_PROTEIN_RECEP_F1_2"/>
    <property type="match status" value="1"/>
</dbReference>
<evidence type="ECO:0000313" key="14">
    <source>
        <dbReference type="Proteomes" id="UP000551758"/>
    </source>
</evidence>
<evidence type="ECO:0000259" key="12">
    <source>
        <dbReference type="PROSITE" id="PS50262"/>
    </source>
</evidence>
<feature type="compositionally biased region" description="Low complexity" evidence="10">
    <location>
        <begin position="8"/>
        <end position="23"/>
    </location>
</feature>